<keyword evidence="1" id="KW-0812">Transmembrane</keyword>
<evidence type="ECO:0008006" key="4">
    <source>
        <dbReference type="Google" id="ProtNLM"/>
    </source>
</evidence>
<sequence length="140" mass="14964">MGQQLHARERVGRVLVGEAEQLHRCAPLCRGDRDPSILGGALCHNGRVSDTDEVHSWHLPRLIIAWAVAAVIGVLVTVLEHDAEQRFAWLALAIGASTLVTFALQLGTAQREGFITRTAFSVAGSVVVIAVIDLIGLLVG</sequence>
<dbReference type="Proteomes" id="UP001500851">
    <property type="component" value="Unassembled WGS sequence"/>
</dbReference>
<organism evidence="2 3">
    <name type="scientific">Leucobacter iarius</name>
    <dbReference type="NCBI Taxonomy" id="333963"/>
    <lineage>
        <taxon>Bacteria</taxon>
        <taxon>Bacillati</taxon>
        <taxon>Actinomycetota</taxon>
        <taxon>Actinomycetes</taxon>
        <taxon>Micrococcales</taxon>
        <taxon>Microbacteriaceae</taxon>
        <taxon>Leucobacter</taxon>
    </lineage>
</organism>
<keyword evidence="1" id="KW-1133">Transmembrane helix</keyword>
<feature type="transmembrane region" description="Helical" evidence="1">
    <location>
        <begin position="62"/>
        <end position="81"/>
    </location>
</feature>
<proteinExistence type="predicted"/>
<feature type="transmembrane region" description="Helical" evidence="1">
    <location>
        <begin position="87"/>
        <end position="107"/>
    </location>
</feature>
<dbReference type="EMBL" id="BAAAOB010000005">
    <property type="protein sequence ID" value="GAA1799115.1"/>
    <property type="molecule type" value="Genomic_DNA"/>
</dbReference>
<name>A0ABN2LU57_9MICO</name>
<gene>
    <name evidence="2" type="ORF">GCM10009768_30190</name>
</gene>
<reference evidence="2 3" key="1">
    <citation type="journal article" date="2019" name="Int. J. Syst. Evol. Microbiol.">
        <title>The Global Catalogue of Microorganisms (GCM) 10K type strain sequencing project: providing services to taxonomists for standard genome sequencing and annotation.</title>
        <authorList>
            <consortium name="The Broad Institute Genomics Platform"/>
            <consortium name="The Broad Institute Genome Sequencing Center for Infectious Disease"/>
            <person name="Wu L."/>
            <person name="Ma J."/>
        </authorList>
    </citation>
    <scope>NUCLEOTIDE SEQUENCE [LARGE SCALE GENOMIC DNA]</scope>
    <source>
        <strain evidence="2 3">JCM 14736</strain>
    </source>
</reference>
<comment type="caution">
    <text evidence="2">The sequence shown here is derived from an EMBL/GenBank/DDBJ whole genome shotgun (WGS) entry which is preliminary data.</text>
</comment>
<evidence type="ECO:0000256" key="1">
    <source>
        <dbReference type="SAM" id="Phobius"/>
    </source>
</evidence>
<keyword evidence="1" id="KW-0472">Membrane</keyword>
<protein>
    <recommendedName>
        <fullName evidence="4">DUF3017 domain-containing protein</fullName>
    </recommendedName>
</protein>
<accession>A0ABN2LU57</accession>
<evidence type="ECO:0000313" key="2">
    <source>
        <dbReference type="EMBL" id="GAA1799115.1"/>
    </source>
</evidence>
<keyword evidence="3" id="KW-1185">Reference proteome</keyword>
<feature type="transmembrane region" description="Helical" evidence="1">
    <location>
        <begin position="119"/>
        <end position="139"/>
    </location>
</feature>
<evidence type="ECO:0000313" key="3">
    <source>
        <dbReference type="Proteomes" id="UP001500851"/>
    </source>
</evidence>